<organism evidence="1 2">
    <name type="scientific">Digitaria exilis</name>
    <dbReference type="NCBI Taxonomy" id="1010633"/>
    <lineage>
        <taxon>Eukaryota</taxon>
        <taxon>Viridiplantae</taxon>
        <taxon>Streptophyta</taxon>
        <taxon>Embryophyta</taxon>
        <taxon>Tracheophyta</taxon>
        <taxon>Spermatophyta</taxon>
        <taxon>Magnoliopsida</taxon>
        <taxon>Liliopsida</taxon>
        <taxon>Poales</taxon>
        <taxon>Poaceae</taxon>
        <taxon>PACMAD clade</taxon>
        <taxon>Panicoideae</taxon>
        <taxon>Panicodae</taxon>
        <taxon>Paniceae</taxon>
        <taxon>Anthephorinae</taxon>
        <taxon>Digitaria</taxon>
    </lineage>
</organism>
<evidence type="ECO:0000313" key="2">
    <source>
        <dbReference type="Proteomes" id="UP000636709"/>
    </source>
</evidence>
<dbReference type="AlphaFoldDB" id="A0A835ACD2"/>
<name>A0A835ACD2_9POAL</name>
<sequence>MTISLDTNVLVGSRETVATFIMNQVNPAKGEFHRNNPDIMI</sequence>
<dbReference type="OrthoDB" id="690405at2759"/>
<evidence type="ECO:0000313" key="1">
    <source>
        <dbReference type="EMBL" id="KAF8661896.1"/>
    </source>
</evidence>
<comment type="caution">
    <text evidence="1">The sequence shown here is derived from an EMBL/GenBank/DDBJ whole genome shotgun (WGS) entry which is preliminary data.</text>
</comment>
<dbReference type="EMBL" id="JACEFO010002392">
    <property type="protein sequence ID" value="KAF8661896.1"/>
    <property type="molecule type" value="Genomic_DNA"/>
</dbReference>
<gene>
    <name evidence="1" type="ORF">HU200_056856</name>
</gene>
<proteinExistence type="predicted"/>
<dbReference type="Proteomes" id="UP000636709">
    <property type="component" value="Unassembled WGS sequence"/>
</dbReference>
<accession>A0A835ACD2</accession>
<protein>
    <submittedName>
        <fullName evidence="1">Uncharacterized protein</fullName>
    </submittedName>
</protein>
<reference evidence="1" key="1">
    <citation type="submission" date="2020-07" db="EMBL/GenBank/DDBJ databases">
        <title>Genome sequence and genetic diversity analysis of an under-domesticated orphan crop, white fonio (Digitaria exilis).</title>
        <authorList>
            <person name="Bennetzen J.L."/>
            <person name="Chen S."/>
            <person name="Ma X."/>
            <person name="Wang X."/>
            <person name="Yssel A.E.J."/>
            <person name="Chaluvadi S.R."/>
            <person name="Johnson M."/>
            <person name="Gangashetty P."/>
            <person name="Hamidou F."/>
            <person name="Sanogo M.D."/>
            <person name="Zwaenepoel A."/>
            <person name="Wallace J."/>
            <person name="Van De Peer Y."/>
            <person name="Van Deynze A."/>
        </authorList>
    </citation>
    <scope>NUCLEOTIDE SEQUENCE</scope>
    <source>
        <tissue evidence="1">Leaves</tissue>
    </source>
</reference>
<keyword evidence="2" id="KW-1185">Reference proteome</keyword>